<organism evidence="3 4">
    <name type="scientific">Heracleum sosnowskyi</name>
    <dbReference type="NCBI Taxonomy" id="360622"/>
    <lineage>
        <taxon>Eukaryota</taxon>
        <taxon>Viridiplantae</taxon>
        <taxon>Streptophyta</taxon>
        <taxon>Embryophyta</taxon>
        <taxon>Tracheophyta</taxon>
        <taxon>Spermatophyta</taxon>
        <taxon>Magnoliopsida</taxon>
        <taxon>eudicotyledons</taxon>
        <taxon>Gunneridae</taxon>
        <taxon>Pentapetalae</taxon>
        <taxon>asterids</taxon>
        <taxon>campanulids</taxon>
        <taxon>Apiales</taxon>
        <taxon>Apiaceae</taxon>
        <taxon>Apioideae</taxon>
        <taxon>apioid superclade</taxon>
        <taxon>Tordylieae</taxon>
        <taxon>Tordyliinae</taxon>
        <taxon>Heracleum</taxon>
    </lineage>
</organism>
<name>A0AAD8I707_9APIA</name>
<evidence type="ECO:0000259" key="2">
    <source>
        <dbReference type="Pfam" id="PF10536"/>
    </source>
</evidence>
<dbReference type="GO" id="GO:0010073">
    <property type="term" value="P:meristem maintenance"/>
    <property type="evidence" value="ECO:0007669"/>
    <property type="project" value="InterPro"/>
</dbReference>
<dbReference type="PANTHER" id="PTHR46033">
    <property type="entry name" value="PROTEIN MAIN-LIKE 2"/>
    <property type="match status" value="1"/>
</dbReference>
<comment type="caution">
    <text evidence="3">The sequence shown here is derived from an EMBL/GenBank/DDBJ whole genome shotgun (WGS) entry which is preliminary data.</text>
</comment>
<keyword evidence="4" id="KW-1185">Reference proteome</keyword>
<dbReference type="Pfam" id="PF10536">
    <property type="entry name" value="PMD"/>
    <property type="match status" value="1"/>
</dbReference>
<accession>A0AAD8I707</accession>
<dbReference type="InterPro" id="IPR044824">
    <property type="entry name" value="MAIN-like"/>
</dbReference>
<sequence length="561" mass="63458">MEDHSSASADGLVEEREEIMVPPSGGNPTFRRAHFLKPILAKDHLLPPASLLSSQPAFRKLEKCTLQSYKGLSSMKWKFWVQSLKPRYQDIWKRAGIYEAVLASTYTIPKDKMLIFALAERWCAETNTFRFSWGEMWVWERFLGLRPVPDVVERGEPRSARWNGVTKLKVNDVRKELDSAGVSFVWRPYAIVLSNSILSNLYKDTEQWVVVETDALESLARCLKSSALVGVGFTEQYLPNRVAMQFGLDQDLPSHVQSNQIPETAWSFYNRPSRGAKLYIPPRLFESDVSSRYVVWWRGLVAINEETVTKNIQNAKQSPMVSCGYEKAVKSLATSDCVEKEPKDYIAETVLTRAQLMSQSRKTGSSGKRTDLNNDSVLNSYDDIEEEEDSLTVAQLLNLSRKTESFEKATDDKLVLNTVTPRLLNCTSEPVELSVQIMSSPDKREKSKSLTKEQIEPKECAAVSRNLKFINVQGEMSVHGRSSSDNHKQSDFSTKRQTELGEDAARSPEENIVNLEEEICEDTTSNLQHLGLKARIWRLETIVDKIKAAKNAASSRGNAEK</sequence>
<reference evidence="3" key="2">
    <citation type="submission" date="2023-05" db="EMBL/GenBank/DDBJ databases">
        <authorList>
            <person name="Schelkunov M.I."/>
        </authorList>
    </citation>
    <scope>NUCLEOTIDE SEQUENCE</scope>
    <source>
        <strain evidence="3">Hsosn_3</strain>
        <tissue evidence="3">Leaf</tissue>
    </source>
</reference>
<dbReference type="PANTHER" id="PTHR46033:SF80">
    <property type="entry name" value="PROTEIN MAIN-LIKE 2-LIKE"/>
    <property type="match status" value="1"/>
</dbReference>
<feature type="region of interest" description="Disordered" evidence="1">
    <location>
        <begin position="476"/>
        <end position="510"/>
    </location>
</feature>
<dbReference type="InterPro" id="IPR019557">
    <property type="entry name" value="AminoTfrase-like_pln_mobile"/>
</dbReference>
<reference evidence="3" key="1">
    <citation type="submission" date="2023-02" db="EMBL/GenBank/DDBJ databases">
        <title>Genome of toxic invasive species Heracleum sosnowskyi carries increased number of genes despite the absence of recent whole-genome duplications.</title>
        <authorList>
            <person name="Schelkunov M."/>
            <person name="Shtratnikova V."/>
            <person name="Makarenko M."/>
            <person name="Klepikova A."/>
            <person name="Omelchenko D."/>
            <person name="Novikova G."/>
            <person name="Obukhova E."/>
            <person name="Bogdanov V."/>
            <person name="Penin A."/>
            <person name="Logacheva M."/>
        </authorList>
    </citation>
    <scope>NUCLEOTIDE SEQUENCE</scope>
    <source>
        <strain evidence="3">Hsosn_3</strain>
        <tissue evidence="3">Leaf</tissue>
    </source>
</reference>
<evidence type="ECO:0000256" key="1">
    <source>
        <dbReference type="SAM" id="MobiDB-lite"/>
    </source>
</evidence>
<feature type="compositionally biased region" description="Basic and acidic residues" evidence="1">
    <location>
        <begin position="482"/>
        <end position="509"/>
    </location>
</feature>
<feature type="domain" description="Aminotransferase-like plant mobile" evidence="2">
    <location>
        <begin position="136"/>
        <end position="298"/>
    </location>
</feature>
<gene>
    <name evidence="3" type="ORF">POM88_025807</name>
</gene>
<protein>
    <recommendedName>
        <fullName evidence="2">Aminotransferase-like plant mobile domain-containing protein</fullName>
    </recommendedName>
</protein>
<evidence type="ECO:0000313" key="3">
    <source>
        <dbReference type="EMBL" id="KAK1379063.1"/>
    </source>
</evidence>
<dbReference type="Proteomes" id="UP001237642">
    <property type="component" value="Unassembled WGS sequence"/>
</dbReference>
<dbReference type="EMBL" id="JAUIZM010000006">
    <property type="protein sequence ID" value="KAK1379063.1"/>
    <property type="molecule type" value="Genomic_DNA"/>
</dbReference>
<evidence type="ECO:0000313" key="4">
    <source>
        <dbReference type="Proteomes" id="UP001237642"/>
    </source>
</evidence>
<proteinExistence type="predicted"/>
<dbReference type="AlphaFoldDB" id="A0AAD8I707"/>